<reference evidence="1 2" key="1">
    <citation type="submission" date="2020-07" db="EMBL/GenBank/DDBJ databases">
        <title>Streptomyces isolated from Indian soil.</title>
        <authorList>
            <person name="Mandal S."/>
            <person name="Maiti P.K."/>
        </authorList>
    </citation>
    <scope>NUCLEOTIDE SEQUENCE [LARGE SCALE GENOMIC DNA]</scope>
    <source>
        <strain evidence="1 2">PSKA54</strain>
    </source>
</reference>
<dbReference type="AlphaFoldDB" id="A0A7W2D931"/>
<comment type="caution">
    <text evidence="1">The sequence shown here is derived from an EMBL/GenBank/DDBJ whole genome shotgun (WGS) entry which is preliminary data.</text>
</comment>
<sequence length="163" mass="18642">MRRDAYAAFFGAVEEVRTAVAHARGVQAVYLQHPGQTVGDTPAEARIAVAEAIKRLWFQQSLLRLSVSSLERTSTDSLVEQISGLVRYLDEWWGASLTDEPSTDQLDEALRRRSGELIAVIDHVMQSARGWLDAAPDVDPPRRSLWRRFREWYHERRLRGILD</sequence>
<dbReference type="RefSeq" id="WP_181868230.1">
    <property type="nucleotide sequence ID" value="NZ_JACEQY010000079.1"/>
</dbReference>
<organism evidence="1 2">
    <name type="scientific">Streptomyces himalayensis subsp. aureolus</name>
    <dbReference type="NCBI Taxonomy" id="2758039"/>
    <lineage>
        <taxon>Bacteria</taxon>
        <taxon>Bacillati</taxon>
        <taxon>Actinomycetota</taxon>
        <taxon>Actinomycetes</taxon>
        <taxon>Kitasatosporales</taxon>
        <taxon>Streptomycetaceae</taxon>
        <taxon>Streptomyces</taxon>
        <taxon>Streptomyces himalayensis</taxon>
    </lineage>
</organism>
<dbReference type="Proteomes" id="UP000586976">
    <property type="component" value="Unassembled WGS sequence"/>
</dbReference>
<dbReference type="EMBL" id="JACEQY010000079">
    <property type="protein sequence ID" value="MBA4866888.1"/>
    <property type="molecule type" value="Genomic_DNA"/>
</dbReference>
<evidence type="ECO:0000313" key="2">
    <source>
        <dbReference type="Proteomes" id="UP000586976"/>
    </source>
</evidence>
<gene>
    <name evidence="1" type="ORF">H1V43_37460</name>
</gene>
<name>A0A7W2D931_9ACTN</name>
<keyword evidence="2" id="KW-1185">Reference proteome</keyword>
<protein>
    <submittedName>
        <fullName evidence="1">Uncharacterized protein</fullName>
    </submittedName>
</protein>
<evidence type="ECO:0000313" key="1">
    <source>
        <dbReference type="EMBL" id="MBA4866888.1"/>
    </source>
</evidence>
<proteinExistence type="predicted"/>
<accession>A0A7W2D931</accession>